<organism evidence="3 4">
    <name type="scientific">Mucuna pruriens</name>
    <name type="common">Velvet bean</name>
    <name type="synonym">Dolichos pruriens</name>
    <dbReference type="NCBI Taxonomy" id="157652"/>
    <lineage>
        <taxon>Eukaryota</taxon>
        <taxon>Viridiplantae</taxon>
        <taxon>Streptophyta</taxon>
        <taxon>Embryophyta</taxon>
        <taxon>Tracheophyta</taxon>
        <taxon>Spermatophyta</taxon>
        <taxon>Magnoliopsida</taxon>
        <taxon>eudicotyledons</taxon>
        <taxon>Gunneridae</taxon>
        <taxon>Pentapetalae</taxon>
        <taxon>rosids</taxon>
        <taxon>fabids</taxon>
        <taxon>Fabales</taxon>
        <taxon>Fabaceae</taxon>
        <taxon>Papilionoideae</taxon>
        <taxon>50 kb inversion clade</taxon>
        <taxon>NPAAA clade</taxon>
        <taxon>indigoferoid/millettioid clade</taxon>
        <taxon>Phaseoleae</taxon>
        <taxon>Mucuna</taxon>
    </lineage>
</organism>
<dbReference type="OrthoDB" id="1434189at2759"/>
<accession>A0A371EGR6</accession>
<proteinExistence type="predicted"/>
<evidence type="ECO:0000256" key="1">
    <source>
        <dbReference type="SAM" id="Phobius"/>
    </source>
</evidence>
<dbReference type="Pfam" id="PF03140">
    <property type="entry name" value="DUF247"/>
    <property type="match status" value="1"/>
</dbReference>
<comment type="caution">
    <text evidence="3">The sequence shown here is derived from an EMBL/GenBank/DDBJ whole genome shotgun (WGS) entry which is preliminary data.</text>
</comment>
<evidence type="ECO:0000313" key="3">
    <source>
        <dbReference type="EMBL" id="RDX65252.1"/>
    </source>
</evidence>
<dbReference type="InterPro" id="IPR004158">
    <property type="entry name" value="DUF247_pln"/>
</dbReference>
<reference evidence="3" key="1">
    <citation type="submission" date="2018-05" db="EMBL/GenBank/DDBJ databases">
        <title>Draft genome of Mucuna pruriens seed.</title>
        <authorList>
            <person name="Nnadi N.E."/>
            <person name="Vos R."/>
            <person name="Hasami M.H."/>
            <person name="Devisetty U.K."/>
            <person name="Aguiy J.C."/>
        </authorList>
    </citation>
    <scope>NUCLEOTIDE SEQUENCE [LARGE SCALE GENOMIC DNA]</scope>
    <source>
        <strain evidence="3">JCA_2017</strain>
    </source>
</reference>
<dbReference type="PANTHER" id="PTHR31170">
    <property type="entry name" value="BNAC04G53230D PROTEIN"/>
    <property type="match status" value="1"/>
</dbReference>
<feature type="chain" id="PRO_5016919524" evidence="2">
    <location>
        <begin position="27"/>
        <end position="535"/>
    </location>
</feature>
<dbReference type="STRING" id="157652.A0A371EGR6"/>
<feature type="signal peptide" evidence="2">
    <location>
        <begin position="1"/>
        <end position="26"/>
    </location>
</feature>
<feature type="transmembrane region" description="Helical" evidence="1">
    <location>
        <begin position="437"/>
        <end position="455"/>
    </location>
</feature>
<sequence length="535" mass="60920">MSQADFSWMLPIEVMLGSLFHGQVQACSISSVTDELRDPNEAAFKPKEVSIGPLHRATTRHVQLMEETKWRYVREFLNRTGTPEQNKRRSEERLRDCGTDILKLDKIIVASYGGNIQSEPHELSKIMIVDGCFLLEFLIGLGNFISNPNNTNSNHNYSKDPILGNEEKLVSILNDITMLENQIPFIVLKKLYRKVFPDGSDIINDHRVANIIRTALGYPQVDNSGGVHVLHLMHLSTVEQSHQEGKLVKRELLCCAARLRAAGITIKATNSTAVQHKLVDLFDFEISFDGGVLRIPPLVVKETTEVRWRNLIAWEQSRIGIKCKYTSYALFFQGLICCKHDIELLEEKGIIVNMGKKSKEELLNLFATISKGAEYMDWSYEEICGRLNAYRPVNVTTALLQGLPMVSWHNCRHVFEIMSYYWGNWYRILIRDHIPTVWKFIGVLAAILLLILTLMQTYYSSRTTSNHGFTDFASPSLDGGLNVPCIIISGRYKEILVDFCFSGSTICCLLIFIIVYSCLTMCRFYMDNVPIREAI</sequence>
<keyword evidence="4" id="KW-1185">Reference proteome</keyword>
<dbReference type="PANTHER" id="PTHR31170:SF20">
    <property type="entry name" value="DUF247 DOMAIN PROTEIN"/>
    <property type="match status" value="1"/>
</dbReference>
<evidence type="ECO:0000313" key="4">
    <source>
        <dbReference type="Proteomes" id="UP000257109"/>
    </source>
</evidence>
<dbReference type="AlphaFoldDB" id="A0A371EGR6"/>
<feature type="non-terminal residue" evidence="3">
    <location>
        <position position="1"/>
    </location>
</feature>
<name>A0A371EGR6_MUCPR</name>
<keyword evidence="1" id="KW-0812">Transmembrane</keyword>
<keyword evidence="1" id="KW-1133">Transmembrane helix</keyword>
<keyword evidence="2" id="KW-0732">Signal</keyword>
<keyword evidence="1" id="KW-0472">Membrane</keyword>
<dbReference type="EMBL" id="QJKJ01014003">
    <property type="protein sequence ID" value="RDX65252.1"/>
    <property type="molecule type" value="Genomic_DNA"/>
</dbReference>
<feature type="transmembrane region" description="Helical" evidence="1">
    <location>
        <begin position="495"/>
        <end position="516"/>
    </location>
</feature>
<evidence type="ECO:0000256" key="2">
    <source>
        <dbReference type="SAM" id="SignalP"/>
    </source>
</evidence>
<dbReference type="Proteomes" id="UP000257109">
    <property type="component" value="Unassembled WGS sequence"/>
</dbReference>
<gene>
    <name evidence="3" type="ORF">CR513_56108</name>
</gene>
<protein>
    <submittedName>
        <fullName evidence="3">UPF0481 protein</fullName>
    </submittedName>
</protein>